<dbReference type="AlphaFoldDB" id="A0AAQ4D3J3"/>
<dbReference type="Gene3D" id="3.30.710.10">
    <property type="entry name" value="Potassium Channel Kv1.1, Chain A"/>
    <property type="match status" value="1"/>
</dbReference>
<keyword evidence="6" id="KW-1185">Reference proteome</keyword>
<evidence type="ECO:0000313" key="5">
    <source>
        <dbReference type="EMBL" id="KAK8757033.1"/>
    </source>
</evidence>
<protein>
    <recommendedName>
        <fullName evidence="4">BTB domain-containing protein</fullName>
    </recommendedName>
</protein>
<dbReference type="InterPro" id="IPR000210">
    <property type="entry name" value="BTB/POZ_dom"/>
</dbReference>
<dbReference type="InterPro" id="IPR011705">
    <property type="entry name" value="BACK"/>
</dbReference>
<proteinExistence type="predicted"/>
<keyword evidence="3" id="KW-0009">Actin-binding</keyword>
<dbReference type="SMART" id="SM00225">
    <property type="entry name" value="BTB"/>
    <property type="match status" value="1"/>
</dbReference>
<dbReference type="EMBL" id="JARKHS020035643">
    <property type="protein sequence ID" value="KAK8757033.1"/>
    <property type="molecule type" value="Genomic_DNA"/>
</dbReference>
<evidence type="ECO:0000259" key="4">
    <source>
        <dbReference type="PROSITE" id="PS50097"/>
    </source>
</evidence>
<dbReference type="PANTHER" id="PTHR24412:SF450">
    <property type="entry name" value="KELCH-LIKE PROTEIN DIABLO"/>
    <property type="match status" value="1"/>
</dbReference>
<keyword evidence="1" id="KW-0880">Kelch repeat</keyword>
<gene>
    <name evidence="5" type="ORF">V5799_000259</name>
</gene>
<reference evidence="5 6" key="1">
    <citation type="journal article" date="2023" name="Arcadia Sci">
        <title>De novo assembly of a long-read Amblyomma americanum tick genome.</title>
        <authorList>
            <person name="Chou S."/>
            <person name="Poskanzer K.E."/>
            <person name="Rollins M."/>
            <person name="Thuy-Boun P.S."/>
        </authorList>
    </citation>
    <scope>NUCLEOTIDE SEQUENCE [LARGE SCALE GENOMIC DNA]</scope>
    <source>
        <strain evidence="5">F_SG_1</strain>
        <tissue evidence="5">Salivary glands</tissue>
    </source>
</reference>
<dbReference type="SUPFAM" id="SSF54695">
    <property type="entry name" value="POZ domain"/>
    <property type="match status" value="1"/>
</dbReference>
<dbReference type="SUPFAM" id="SSF117281">
    <property type="entry name" value="Kelch motif"/>
    <property type="match status" value="1"/>
</dbReference>
<sequence>MSCDLVLIVTCGQKFPASRQALAQCSPYFEAMFASGMKESSCEEIEMQDIEPDTLQALVDISEGRAVKVASDNVDRLLRAGCLFQFEQLQRDCVDHLLGAMCLANAVETWQKGDAFGVRQLCRAALITLLWEFEEFARRASLAGCPRALLETVLSKDTLNVTSEATVVKAAKHWLRVNAASCAVEDVVAVASCVRRNQLDARDSAQWSSFLESLFSERCAGTVDRWREPLERAAAAAPRCAIVRPAVVVFEMVSDEVARLAVYCAPSRSGAAFALHSPVPSAHGPEYLLRGFAICCVGKDAYFLCGEYGIGSGNWNRQVLRWCHVLSKWTQVAMLPQPRRHCKATVVGNRIHLCGGFGRYRVRLLSVDIYDTTTGEVTC</sequence>
<dbReference type="PROSITE" id="PS50097">
    <property type="entry name" value="BTB"/>
    <property type="match status" value="1"/>
</dbReference>
<dbReference type="Proteomes" id="UP001321473">
    <property type="component" value="Unassembled WGS sequence"/>
</dbReference>
<dbReference type="PANTHER" id="PTHR24412">
    <property type="entry name" value="KELCH PROTEIN"/>
    <property type="match status" value="1"/>
</dbReference>
<feature type="domain" description="BTB" evidence="4">
    <location>
        <begin position="3"/>
        <end position="71"/>
    </location>
</feature>
<dbReference type="Gene3D" id="1.25.40.420">
    <property type="match status" value="1"/>
</dbReference>
<keyword evidence="2" id="KW-0677">Repeat</keyword>
<accession>A0AAQ4D3J3</accession>
<evidence type="ECO:0000256" key="1">
    <source>
        <dbReference type="ARBA" id="ARBA00022441"/>
    </source>
</evidence>
<dbReference type="Gene3D" id="2.120.10.80">
    <property type="entry name" value="Kelch-type beta propeller"/>
    <property type="match status" value="1"/>
</dbReference>
<organism evidence="5 6">
    <name type="scientific">Amblyomma americanum</name>
    <name type="common">Lone star tick</name>
    <dbReference type="NCBI Taxonomy" id="6943"/>
    <lineage>
        <taxon>Eukaryota</taxon>
        <taxon>Metazoa</taxon>
        <taxon>Ecdysozoa</taxon>
        <taxon>Arthropoda</taxon>
        <taxon>Chelicerata</taxon>
        <taxon>Arachnida</taxon>
        <taxon>Acari</taxon>
        <taxon>Parasitiformes</taxon>
        <taxon>Ixodida</taxon>
        <taxon>Ixodoidea</taxon>
        <taxon>Ixodidae</taxon>
        <taxon>Amblyomminae</taxon>
        <taxon>Amblyomma</taxon>
    </lineage>
</organism>
<evidence type="ECO:0000313" key="6">
    <source>
        <dbReference type="Proteomes" id="UP001321473"/>
    </source>
</evidence>
<evidence type="ECO:0000256" key="2">
    <source>
        <dbReference type="ARBA" id="ARBA00022737"/>
    </source>
</evidence>
<evidence type="ECO:0000256" key="3">
    <source>
        <dbReference type="ARBA" id="ARBA00023203"/>
    </source>
</evidence>
<dbReference type="SMART" id="SM00875">
    <property type="entry name" value="BACK"/>
    <property type="match status" value="1"/>
</dbReference>
<dbReference type="Pfam" id="PF07707">
    <property type="entry name" value="BACK"/>
    <property type="match status" value="1"/>
</dbReference>
<name>A0AAQ4D3J3_AMBAM</name>
<dbReference type="Pfam" id="PF00651">
    <property type="entry name" value="BTB"/>
    <property type="match status" value="1"/>
</dbReference>
<dbReference type="InterPro" id="IPR015915">
    <property type="entry name" value="Kelch-typ_b-propeller"/>
</dbReference>
<comment type="caution">
    <text evidence="5">The sequence shown here is derived from an EMBL/GenBank/DDBJ whole genome shotgun (WGS) entry which is preliminary data.</text>
</comment>
<dbReference type="InterPro" id="IPR011333">
    <property type="entry name" value="SKP1/BTB/POZ_sf"/>
</dbReference>